<organism evidence="1">
    <name type="scientific">candidate division WOR-3 bacterium</name>
    <dbReference type="NCBI Taxonomy" id="2052148"/>
    <lineage>
        <taxon>Bacteria</taxon>
        <taxon>Bacteria division WOR-3</taxon>
    </lineage>
</organism>
<name>A0A7V0XFV2_UNCW3</name>
<sequence length="195" mass="22676">MPNRPPVFGPPVLFNEEAVRELCRLARQGYETRNKRETFGFLYGNIVNETGPAGRAPLRRLVVRHARYYRGGTKTRYRVTLDEREMLRRRRGLARELHQRFLGSFHSHVEVAGFVSRGISADDRASFRADREALVETLVSVWAGRRKTLRPTPKTIVAWEPETGYHYRIRAYVRQNGGVRRIRVRVIRSGVVIVY</sequence>
<protein>
    <recommendedName>
        <fullName evidence="2">JAB domain-containing protein</fullName>
    </recommendedName>
</protein>
<proteinExistence type="predicted"/>
<comment type="caution">
    <text evidence="1">The sequence shown here is derived from an EMBL/GenBank/DDBJ whole genome shotgun (WGS) entry which is preliminary data.</text>
</comment>
<reference evidence="1" key="1">
    <citation type="journal article" date="2020" name="mSystems">
        <title>Genome- and Community-Level Interaction Insights into Carbon Utilization and Element Cycling Functions of Hydrothermarchaeota in Hydrothermal Sediment.</title>
        <authorList>
            <person name="Zhou Z."/>
            <person name="Liu Y."/>
            <person name="Xu W."/>
            <person name="Pan J."/>
            <person name="Luo Z.H."/>
            <person name="Li M."/>
        </authorList>
    </citation>
    <scope>NUCLEOTIDE SEQUENCE [LARGE SCALE GENOMIC DNA]</scope>
    <source>
        <strain evidence="1">SpSt-1182</strain>
    </source>
</reference>
<gene>
    <name evidence="1" type="ORF">ENN51_07080</name>
</gene>
<dbReference type="EMBL" id="DSBX01000263">
    <property type="protein sequence ID" value="HDR00026.1"/>
    <property type="molecule type" value="Genomic_DNA"/>
</dbReference>
<dbReference type="Proteomes" id="UP000885672">
    <property type="component" value="Unassembled WGS sequence"/>
</dbReference>
<dbReference type="Gene3D" id="3.40.140.10">
    <property type="entry name" value="Cytidine Deaminase, domain 2"/>
    <property type="match status" value="1"/>
</dbReference>
<evidence type="ECO:0000313" key="1">
    <source>
        <dbReference type="EMBL" id="HDR00026.1"/>
    </source>
</evidence>
<dbReference type="AlphaFoldDB" id="A0A7V0XFV2"/>
<accession>A0A7V0XFV2</accession>
<evidence type="ECO:0008006" key="2">
    <source>
        <dbReference type="Google" id="ProtNLM"/>
    </source>
</evidence>